<keyword evidence="1" id="KW-0472">Membrane</keyword>
<organism evidence="2 3">
    <name type="scientific">Streptomyces endophyticus</name>
    <dbReference type="NCBI Taxonomy" id="714166"/>
    <lineage>
        <taxon>Bacteria</taxon>
        <taxon>Bacillati</taxon>
        <taxon>Actinomycetota</taxon>
        <taxon>Actinomycetes</taxon>
        <taxon>Kitasatosporales</taxon>
        <taxon>Streptomycetaceae</taxon>
        <taxon>Streptomyces</taxon>
    </lineage>
</organism>
<sequence>MNARTLLRLTVTNPASAIYLGLVGASVVFTGVVLLTSSDPGFVGVWPVFFTAPTSLLAMGIIGAVGGIEAPMWLLAAGIVVSALLQSLALGAAYEALRGRRLGGRTA</sequence>
<keyword evidence="1" id="KW-0812">Transmembrane</keyword>
<gene>
    <name evidence="2" type="ORF">OKJ99_27355</name>
</gene>
<accession>A0ABU6FB09</accession>
<protein>
    <recommendedName>
        <fullName evidence="4">Integral membrane protein</fullName>
    </recommendedName>
</protein>
<evidence type="ECO:0000313" key="2">
    <source>
        <dbReference type="EMBL" id="MEB8341226.1"/>
    </source>
</evidence>
<reference evidence="2 3" key="1">
    <citation type="submission" date="2022-10" db="EMBL/GenBank/DDBJ databases">
        <authorList>
            <person name="Xie J."/>
            <person name="Shen N."/>
        </authorList>
    </citation>
    <scope>NUCLEOTIDE SEQUENCE [LARGE SCALE GENOMIC DNA]</scope>
    <source>
        <strain evidence="2 3">YIM65594</strain>
    </source>
</reference>
<feature type="transmembrane region" description="Helical" evidence="1">
    <location>
        <begin position="16"/>
        <end position="35"/>
    </location>
</feature>
<proteinExistence type="predicted"/>
<dbReference type="EMBL" id="JAOZYC010000144">
    <property type="protein sequence ID" value="MEB8341226.1"/>
    <property type="molecule type" value="Genomic_DNA"/>
</dbReference>
<feature type="transmembrane region" description="Helical" evidence="1">
    <location>
        <begin position="42"/>
        <end position="66"/>
    </location>
</feature>
<keyword evidence="1" id="KW-1133">Transmembrane helix</keyword>
<dbReference type="Proteomes" id="UP001354931">
    <property type="component" value="Unassembled WGS sequence"/>
</dbReference>
<dbReference type="NCBIfam" id="NF046119">
    <property type="entry name" value="memb_SCO4225"/>
    <property type="match status" value="1"/>
</dbReference>
<evidence type="ECO:0008006" key="4">
    <source>
        <dbReference type="Google" id="ProtNLM"/>
    </source>
</evidence>
<feature type="transmembrane region" description="Helical" evidence="1">
    <location>
        <begin position="72"/>
        <end position="97"/>
    </location>
</feature>
<keyword evidence="3" id="KW-1185">Reference proteome</keyword>
<evidence type="ECO:0000256" key="1">
    <source>
        <dbReference type="SAM" id="Phobius"/>
    </source>
</evidence>
<name>A0ABU6FB09_9ACTN</name>
<dbReference type="Pfam" id="PF25637">
    <property type="entry name" value="DUF7942"/>
    <property type="match status" value="1"/>
</dbReference>
<comment type="caution">
    <text evidence="2">The sequence shown here is derived from an EMBL/GenBank/DDBJ whole genome shotgun (WGS) entry which is preliminary data.</text>
</comment>
<dbReference type="InterPro" id="IPR057702">
    <property type="entry name" value="DUF7942"/>
</dbReference>
<evidence type="ECO:0000313" key="3">
    <source>
        <dbReference type="Proteomes" id="UP001354931"/>
    </source>
</evidence>
<dbReference type="RefSeq" id="WP_326020279.1">
    <property type="nucleotide sequence ID" value="NZ_JAOZYC010000144.1"/>
</dbReference>